<proteinExistence type="predicted"/>
<protein>
    <submittedName>
        <fullName evidence="1">Uncharacterized protein</fullName>
    </submittedName>
</protein>
<keyword evidence="2" id="KW-1185">Reference proteome</keyword>
<sequence>MPRKEDVLNFIQLIPDSKNVPATQIVKALALEVLTKGLERPPAAWEVASLIRTAKRFIAEDQISVICDEQKARQTGGGNRIVRKPETFESVPRQSLGTRRTWFPTLNLQRLNLKPLKHSSNRE</sequence>
<accession>A0A1I3THP7</accession>
<gene>
    <name evidence="1" type="ORF">SAMN05421753_13018</name>
</gene>
<reference evidence="2" key="1">
    <citation type="submission" date="2016-10" db="EMBL/GenBank/DDBJ databases">
        <authorList>
            <person name="Varghese N."/>
            <person name="Submissions S."/>
        </authorList>
    </citation>
    <scope>NUCLEOTIDE SEQUENCE [LARGE SCALE GENOMIC DNA]</scope>
    <source>
        <strain evidence="2">DSM 26348</strain>
    </source>
</reference>
<dbReference type="EMBL" id="FOQD01000030">
    <property type="protein sequence ID" value="SFJ69959.1"/>
    <property type="molecule type" value="Genomic_DNA"/>
</dbReference>
<dbReference type="Proteomes" id="UP000199518">
    <property type="component" value="Unassembled WGS sequence"/>
</dbReference>
<dbReference type="AlphaFoldDB" id="A0A1I3THP7"/>
<evidence type="ECO:0000313" key="2">
    <source>
        <dbReference type="Proteomes" id="UP000199518"/>
    </source>
</evidence>
<evidence type="ECO:0000313" key="1">
    <source>
        <dbReference type="EMBL" id="SFJ69959.1"/>
    </source>
</evidence>
<organism evidence="1 2">
    <name type="scientific">Planctomicrobium piriforme</name>
    <dbReference type="NCBI Taxonomy" id="1576369"/>
    <lineage>
        <taxon>Bacteria</taxon>
        <taxon>Pseudomonadati</taxon>
        <taxon>Planctomycetota</taxon>
        <taxon>Planctomycetia</taxon>
        <taxon>Planctomycetales</taxon>
        <taxon>Planctomycetaceae</taxon>
        <taxon>Planctomicrobium</taxon>
    </lineage>
</organism>
<name>A0A1I3THP7_9PLAN</name>
<dbReference type="RefSeq" id="WP_092057233.1">
    <property type="nucleotide sequence ID" value="NZ_FOQD01000030.1"/>
</dbReference>